<dbReference type="EMBL" id="QGGR01000021">
    <property type="protein sequence ID" value="PWK39784.1"/>
    <property type="molecule type" value="Genomic_DNA"/>
</dbReference>
<dbReference type="Proteomes" id="UP000245697">
    <property type="component" value="Unassembled WGS sequence"/>
</dbReference>
<dbReference type="Gene3D" id="3.40.630.10">
    <property type="entry name" value="Zn peptidases"/>
    <property type="match status" value="1"/>
</dbReference>
<dbReference type="Pfam" id="PF04389">
    <property type="entry name" value="Peptidase_M28"/>
    <property type="match status" value="1"/>
</dbReference>
<name>A0A316F549_9ACTN</name>
<dbReference type="PANTHER" id="PTHR12147">
    <property type="entry name" value="METALLOPEPTIDASE M28 FAMILY MEMBER"/>
    <property type="match status" value="1"/>
</dbReference>
<evidence type="ECO:0000313" key="2">
    <source>
        <dbReference type="EMBL" id="PWK39784.1"/>
    </source>
</evidence>
<comment type="caution">
    <text evidence="2">The sequence shown here is derived from an EMBL/GenBank/DDBJ whole genome shotgun (WGS) entry which is preliminary data.</text>
</comment>
<reference evidence="2 3" key="1">
    <citation type="submission" date="2018-05" db="EMBL/GenBank/DDBJ databases">
        <title>Genomic Encyclopedia of Archaeal and Bacterial Type Strains, Phase II (KMG-II): from individual species to whole genera.</title>
        <authorList>
            <person name="Goeker M."/>
        </authorList>
    </citation>
    <scope>NUCLEOTIDE SEQUENCE [LARGE SCALE GENOMIC DNA]</scope>
    <source>
        <strain evidence="2 3">DSM 45184</strain>
    </source>
</reference>
<organism evidence="2 3">
    <name type="scientific">Actinoplanes xinjiangensis</name>
    <dbReference type="NCBI Taxonomy" id="512350"/>
    <lineage>
        <taxon>Bacteria</taxon>
        <taxon>Bacillati</taxon>
        <taxon>Actinomycetota</taxon>
        <taxon>Actinomycetes</taxon>
        <taxon>Micromonosporales</taxon>
        <taxon>Micromonosporaceae</taxon>
        <taxon>Actinoplanes</taxon>
    </lineage>
</organism>
<dbReference type="SUPFAM" id="SSF53187">
    <property type="entry name" value="Zn-dependent exopeptidases"/>
    <property type="match status" value="1"/>
</dbReference>
<dbReference type="AlphaFoldDB" id="A0A316F549"/>
<protein>
    <submittedName>
        <fullName evidence="2">Peptidase M28-like protein</fullName>
    </submittedName>
</protein>
<gene>
    <name evidence="2" type="ORF">BC793_12151</name>
</gene>
<dbReference type="RefSeq" id="WP_203896482.1">
    <property type="nucleotide sequence ID" value="NZ_BONA01000076.1"/>
</dbReference>
<dbReference type="GO" id="GO:0006508">
    <property type="term" value="P:proteolysis"/>
    <property type="evidence" value="ECO:0007669"/>
    <property type="project" value="InterPro"/>
</dbReference>
<keyword evidence="3" id="KW-1185">Reference proteome</keyword>
<dbReference type="InterPro" id="IPR045175">
    <property type="entry name" value="M28_fam"/>
</dbReference>
<dbReference type="InterPro" id="IPR007484">
    <property type="entry name" value="Peptidase_M28"/>
</dbReference>
<dbReference type="PANTHER" id="PTHR12147:SF26">
    <property type="entry name" value="PEPTIDASE M28 DOMAIN-CONTAINING PROTEIN"/>
    <property type="match status" value="1"/>
</dbReference>
<sequence length="423" mass="43045">MTGAPAASTTLAGLDVLLDQTSGERLAATVTMLAGTTFTGRRVGSPGGTAAGTWLADLLATTGATVARDTFTVGRVPQVYAPPAVSWQRGHQVVRLEFGRDVAVHLASADRAHALRAPLGAAGYGDPAGRWLLVPPGMGLFDAYGHADGAAGLLLARGVDADGWHYTMLAGPDPGPVPVLSIETGLHQRMTDAVRRADHDTTLTAATPIRRSKVTGTNLYARYRTVAAGGLDLLLTAHYDGVGDHPGLRQPAAADNGSGVAVVCEAARLLAGTLPDGIGLQVALLDAEETGALGSAHHARRLTDGGERPAVINVDGAGHLNTAAAVEAGGPAHRLLAVLDRAARHTGLPLVAGPVASDNRRYAAAGLAAVGIGAGMAGYHSPADTPDRVQTATMVALCRLIVATAWLAAVAKASLSSLIGDRR</sequence>
<accession>A0A316F549</accession>
<proteinExistence type="predicted"/>
<evidence type="ECO:0000313" key="3">
    <source>
        <dbReference type="Proteomes" id="UP000245697"/>
    </source>
</evidence>
<feature type="domain" description="Peptidase M28" evidence="1">
    <location>
        <begin position="232"/>
        <end position="403"/>
    </location>
</feature>
<dbReference type="Gene3D" id="3.50.30.30">
    <property type="match status" value="1"/>
</dbReference>
<evidence type="ECO:0000259" key="1">
    <source>
        <dbReference type="Pfam" id="PF04389"/>
    </source>
</evidence>
<dbReference type="GO" id="GO:0008235">
    <property type="term" value="F:metalloexopeptidase activity"/>
    <property type="evidence" value="ECO:0007669"/>
    <property type="project" value="InterPro"/>
</dbReference>